<dbReference type="PRINTS" id="PR00019">
    <property type="entry name" value="LEURICHRPT"/>
</dbReference>
<name>A0A438E1Y1_VITVI</name>
<dbReference type="Pfam" id="PF00560">
    <property type="entry name" value="LRR_1"/>
    <property type="match status" value="1"/>
</dbReference>
<feature type="transmembrane region" description="Helical" evidence="11">
    <location>
        <begin position="357"/>
        <end position="376"/>
    </location>
</feature>
<comment type="caution">
    <text evidence="12">The sequence shown here is derived from an EMBL/GenBank/DDBJ whole genome shotgun (WGS) entry which is preliminary data.</text>
</comment>
<dbReference type="InterPro" id="IPR001611">
    <property type="entry name" value="Leu-rich_rpt"/>
</dbReference>
<feature type="transmembrane region" description="Helical" evidence="11">
    <location>
        <begin position="203"/>
        <end position="226"/>
    </location>
</feature>
<evidence type="ECO:0000256" key="5">
    <source>
        <dbReference type="ARBA" id="ARBA00022729"/>
    </source>
</evidence>
<feature type="transmembrane region" description="Helical" evidence="11">
    <location>
        <begin position="498"/>
        <end position="519"/>
    </location>
</feature>
<dbReference type="InterPro" id="IPR036291">
    <property type="entry name" value="NAD(P)-bd_dom_sf"/>
</dbReference>
<dbReference type="Proteomes" id="UP000288805">
    <property type="component" value="Unassembled WGS sequence"/>
</dbReference>
<evidence type="ECO:0000313" key="13">
    <source>
        <dbReference type="Proteomes" id="UP000288805"/>
    </source>
</evidence>
<comment type="subcellular location">
    <subcellularLocation>
        <location evidence="1">Membrane</location>
        <topology evidence="1">Single-pass type I membrane protein</topology>
    </subcellularLocation>
</comment>
<keyword evidence="10" id="KW-0325">Glycoprotein</keyword>
<keyword evidence="4 11" id="KW-0812">Transmembrane</keyword>
<gene>
    <name evidence="12" type="primary">VvCHDh000685_4</name>
    <name evidence="12" type="ORF">CK203_082072</name>
</gene>
<keyword evidence="9" id="KW-0675">Receptor</keyword>
<dbReference type="PANTHER" id="PTHR48063:SF101">
    <property type="entry name" value="LRR RECEPTOR-LIKE SERINE_THREONINE-PROTEIN KINASE FLS2"/>
    <property type="match status" value="1"/>
</dbReference>
<protein>
    <submittedName>
        <fullName evidence="12">Sulfite exporter TauE/SafE family protein 3</fullName>
    </submittedName>
</protein>
<keyword evidence="7 11" id="KW-1133">Transmembrane helix</keyword>
<feature type="transmembrane region" description="Helical" evidence="11">
    <location>
        <begin position="327"/>
        <end position="351"/>
    </location>
</feature>
<dbReference type="Gene3D" id="3.80.10.10">
    <property type="entry name" value="Ribonuclease Inhibitor"/>
    <property type="match status" value="1"/>
</dbReference>
<keyword evidence="6" id="KW-0677">Repeat</keyword>
<dbReference type="InterPro" id="IPR046956">
    <property type="entry name" value="RLP23-like"/>
</dbReference>
<dbReference type="EMBL" id="QGNW01001432">
    <property type="protein sequence ID" value="RVW41711.1"/>
    <property type="molecule type" value="Genomic_DNA"/>
</dbReference>
<evidence type="ECO:0000256" key="9">
    <source>
        <dbReference type="ARBA" id="ARBA00023170"/>
    </source>
</evidence>
<keyword evidence="5" id="KW-0732">Signal</keyword>
<dbReference type="PANTHER" id="PTHR48063">
    <property type="entry name" value="LRR RECEPTOR-LIKE KINASE"/>
    <property type="match status" value="1"/>
</dbReference>
<dbReference type="GO" id="GO:0016020">
    <property type="term" value="C:membrane"/>
    <property type="evidence" value="ECO:0007669"/>
    <property type="project" value="UniProtKB-SubCell"/>
</dbReference>
<sequence length="586" mass="65173">MSGTIPRCLSNFTAMTKKGNLTITYNFSSYNPNGFSGYWSYVDMELVKWKGREFEYKNTLGLVKSLDLSSNKLTGEIPKEVTNLLELVSLNFSRNNLIGSIPTTIGQLKSLDVLDLSQNQLIGEIPSSLSEIDRLSTLDLSNNNLSGMIPRGTQLQSFNTSFYEGNPTLCGPPLLKKCPRDKVEGAPNVYSYEDGIQQDGNDMWFYVSIALGFIVGFWGVGIYGYTAYTTSKFSLMGLTKALQQEAIVDNIYVSLIFPLETETPGIEAREMKFGWQIDDCSIIGFFGATFGSASGVGGGGSFVTILKLGSTVYYNLKLRYPTLDMPIIYYHLALLFQPMLMMGISIGIVFNGAFADWMVTILLIVLFLGTSTKAFLKGVETWKKETVMKKIIIKFEAAKRLGTNDNGTEEVEYKPLPSGLKIGTSKSKRARQKVNIIRVKFAITRDFSLEMVIGEDFGSTLVYNGAQEVISIGRNVDQRRSTLYHRRPVRHPTLDMPIIYYHLALLFQPMLMMGISIGFAGTSTKAFLKGVETWKKETIMKKKAAKRLGTNGNGMEEVEYKPLPSGLSNGTQNATKKFEELEVSIL</sequence>
<evidence type="ECO:0000256" key="10">
    <source>
        <dbReference type="ARBA" id="ARBA00023180"/>
    </source>
</evidence>
<proteinExistence type="inferred from homology"/>
<evidence type="ECO:0000313" key="12">
    <source>
        <dbReference type="EMBL" id="RVW41711.1"/>
    </source>
</evidence>
<evidence type="ECO:0000256" key="2">
    <source>
        <dbReference type="ARBA" id="ARBA00009592"/>
    </source>
</evidence>
<dbReference type="FunFam" id="3.80.10.10:FF:000111">
    <property type="entry name" value="LRR receptor-like serine/threonine-protein kinase ERECTA"/>
    <property type="match status" value="1"/>
</dbReference>
<evidence type="ECO:0000256" key="7">
    <source>
        <dbReference type="ARBA" id="ARBA00022989"/>
    </source>
</evidence>
<evidence type="ECO:0000256" key="6">
    <source>
        <dbReference type="ARBA" id="ARBA00022737"/>
    </source>
</evidence>
<reference evidence="12 13" key="1">
    <citation type="journal article" date="2018" name="PLoS Genet.">
        <title>Population sequencing reveals clonal diversity and ancestral inbreeding in the grapevine cultivar Chardonnay.</title>
        <authorList>
            <person name="Roach M.J."/>
            <person name="Johnson D.L."/>
            <person name="Bohlmann J."/>
            <person name="van Vuuren H.J."/>
            <person name="Jones S.J."/>
            <person name="Pretorius I.S."/>
            <person name="Schmidt S.A."/>
            <person name="Borneman A.R."/>
        </authorList>
    </citation>
    <scope>NUCLEOTIDE SEQUENCE [LARGE SCALE GENOMIC DNA]</scope>
    <source>
        <strain evidence="13">cv. Chardonnay</strain>
        <tissue evidence="12">Leaf</tissue>
    </source>
</reference>
<dbReference type="PROSITE" id="PS00061">
    <property type="entry name" value="ADH_SHORT"/>
    <property type="match status" value="1"/>
</dbReference>
<keyword evidence="3" id="KW-0433">Leucine-rich repeat</keyword>
<organism evidence="12 13">
    <name type="scientific">Vitis vinifera</name>
    <name type="common">Grape</name>
    <dbReference type="NCBI Taxonomy" id="29760"/>
    <lineage>
        <taxon>Eukaryota</taxon>
        <taxon>Viridiplantae</taxon>
        <taxon>Streptophyta</taxon>
        <taxon>Embryophyta</taxon>
        <taxon>Tracheophyta</taxon>
        <taxon>Spermatophyta</taxon>
        <taxon>Magnoliopsida</taxon>
        <taxon>eudicotyledons</taxon>
        <taxon>Gunneridae</taxon>
        <taxon>Pentapetalae</taxon>
        <taxon>rosids</taxon>
        <taxon>Vitales</taxon>
        <taxon>Vitaceae</taxon>
        <taxon>Viteae</taxon>
        <taxon>Vitis</taxon>
    </lineage>
</organism>
<evidence type="ECO:0000256" key="8">
    <source>
        <dbReference type="ARBA" id="ARBA00023136"/>
    </source>
</evidence>
<dbReference type="InterPro" id="IPR020904">
    <property type="entry name" value="Sc_DH/Rdtase_CS"/>
</dbReference>
<keyword evidence="8 11" id="KW-0472">Membrane</keyword>
<dbReference type="Pfam" id="PF13855">
    <property type="entry name" value="LRR_8"/>
    <property type="match status" value="1"/>
</dbReference>
<accession>A0A438E1Y1</accession>
<dbReference type="InterPro" id="IPR032675">
    <property type="entry name" value="LRR_dom_sf"/>
</dbReference>
<dbReference type="AlphaFoldDB" id="A0A438E1Y1"/>
<dbReference type="SUPFAM" id="SSF52058">
    <property type="entry name" value="L domain-like"/>
    <property type="match status" value="1"/>
</dbReference>
<evidence type="ECO:0000256" key="11">
    <source>
        <dbReference type="SAM" id="Phobius"/>
    </source>
</evidence>
<evidence type="ECO:0000256" key="4">
    <source>
        <dbReference type="ARBA" id="ARBA00022692"/>
    </source>
</evidence>
<dbReference type="SUPFAM" id="SSF51735">
    <property type="entry name" value="NAD(P)-binding Rossmann-fold domains"/>
    <property type="match status" value="1"/>
</dbReference>
<comment type="similarity">
    <text evidence="2">Belongs to the RLP family.</text>
</comment>
<evidence type="ECO:0000256" key="3">
    <source>
        <dbReference type="ARBA" id="ARBA00022614"/>
    </source>
</evidence>
<evidence type="ECO:0000256" key="1">
    <source>
        <dbReference type="ARBA" id="ARBA00004479"/>
    </source>
</evidence>